<evidence type="ECO:0000313" key="6">
    <source>
        <dbReference type="EMBL" id="MCQ4770687.1"/>
    </source>
</evidence>
<dbReference type="GO" id="GO:0008745">
    <property type="term" value="F:N-acetylmuramoyl-L-alanine amidase activity"/>
    <property type="evidence" value="ECO:0007669"/>
    <property type="project" value="UniProtKB-EC"/>
</dbReference>
<evidence type="ECO:0000259" key="5">
    <source>
        <dbReference type="SMART" id="SM00644"/>
    </source>
</evidence>
<comment type="catalytic activity">
    <reaction evidence="1">
        <text>Hydrolyzes the link between N-acetylmuramoyl residues and L-amino acid residues in certain cell-wall glycopeptides.</text>
        <dbReference type="EC" id="3.5.1.28"/>
    </reaction>
</comment>
<keyword evidence="3" id="KW-0378">Hydrolase</keyword>
<dbReference type="EMBL" id="JANFYS010000018">
    <property type="protein sequence ID" value="MCQ4770687.1"/>
    <property type="molecule type" value="Genomic_DNA"/>
</dbReference>
<name>A0AAW5JLI7_9FIRM</name>
<keyword evidence="4" id="KW-0961">Cell wall biogenesis/degradation</keyword>
<dbReference type="EC" id="3.5.1.28" evidence="2"/>
<evidence type="ECO:0000256" key="2">
    <source>
        <dbReference type="ARBA" id="ARBA00011901"/>
    </source>
</evidence>
<proteinExistence type="predicted"/>
<evidence type="ECO:0000256" key="3">
    <source>
        <dbReference type="ARBA" id="ARBA00022801"/>
    </source>
</evidence>
<dbReference type="Gene3D" id="3.40.80.10">
    <property type="entry name" value="Peptidoglycan recognition protein-like"/>
    <property type="match status" value="1"/>
</dbReference>
<dbReference type="CDD" id="cd06583">
    <property type="entry name" value="PGRP"/>
    <property type="match status" value="1"/>
</dbReference>
<dbReference type="InterPro" id="IPR051206">
    <property type="entry name" value="NAMLAA_amidase_2"/>
</dbReference>
<dbReference type="RefSeq" id="WP_256304064.1">
    <property type="nucleotide sequence ID" value="NZ_JANFYS010000018.1"/>
</dbReference>
<dbReference type="InterPro" id="IPR036505">
    <property type="entry name" value="Amidase/PGRP_sf"/>
</dbReference>
<feature type="domain" description="N-acetylmuramoyl-L-alanine amidase" evidence="5">
    <location>
        <begin position="8"/>
        <end position="169"/>
    </location>
</feature>
<dbReference type="SMART" id="SM00644">
    <property type="entry name" value="Ami_2"/>
    <property type="match status" value="1"/>
</dbReference>
<organism evidence="6 7">
    <name type="scientific">Intestinimonas massiliensis</name>
    <name type="common">ex Afouda et al. 2020</name>
    <dbReference type="NCBI Taxonomy" id="1673721"/>
    <lineage>
        <taxon>Bacteria</taxon>
        <taxon>Bacillati</taxon>
        <taxon>Bacillota</taxon>
        <taxon>Clostridia</taxon>
        <taxon>Eubacteriales</taxon>
        <taxon>Intestinimonas</taxon>
    </lineage>
</organism>
<dbReference type="PANTHER" id="PTHR30417">
    <property type="entry name" value="N-ACETYLMURAMOYL-L-ALANINE AMIDASE AMID"/>
    <property type="match status" value="1"/>
</dbReference>
<dbReference type="SUPFAM" id="SSF55846">
    <property type="entry name" value="N-acetylmuramoyl-L-alanine amidase-like"/>
    <property type="match status" value="1"/>
</dbReference>
<dbReference type="GO" id="GO:0009253">
    <property type="term" value="P:peptidoglycan catabolic process"/>
    <property type="evidence" value="ECO:0007669"/>
    <property type="project" value="InterPro"/>
</dbReference>
<dbReference type="PANTHER" id="PTHR30417:SF1">
    <property type="entry name" value="N-ACETYLMURAMOYL-L-ALANINE AMIDASE AMID"/>
    <property type="match status" value="1"/>
</dbReference>
<dbReference type="AlphaFoldDB" id="A0AAW5JLI7"/>
<dbReference type="GO" id="GO:0071555">
    <property type="term" value="P:cell wall organization"/>
    <property type="evidence" value="ECO:0007669"/>
    <property type="project" value="UniProtKB-KW"/>
</dbReference>
<evidence type="ECO:0000256" key="1">
    <source>
        <dbReference type="ARBA" id="ARBA00001561"/>
    </source>
</evidence>
<evidence type="ECO:0000256" key="4">
    <source>
        <dbReference type="ARBA" id="ARBA00023316"/>
    </source>
</evidence>
<gene>
    <name evidence="6" type="ORF">NE579_09450</name>
</gene>
<comment type="caution">
    <text evidence="6">The sequence shown here is derived from an EMBL/GenBank/DDBJ whole genome shotgun (WGS) entry which is preliminary data.</text>
</comment>
<sequence>MKLTQHFLTQNDCYQAGRTIVPRGIMVHSTGVAQPDVEVFLKSWDRPGVNACVHAFVHTGGVVQTLPWDRRGWHAGTPRAGGTSANNTHISFELLEPAGHTYRGGTMVGYDAERNAGYFAAVYRNAVELCAMLCRRYGLDPMEDILDHSEGYARGIASNHGDVAHWFPRHGKGMDDLRGDVRAALRGEGEESMTQEQFDTMFARAMAEYTARAEKESASGWARDAWERAAARGVFDGTKPRAALTREQAALALERLGLLE</sequence>
<dbReference type="InterPro" id="IPR002502">
    <property type="entry name" value="Amidase_domain"/>
</dbReference>
<reference evidence="6" key="1">
    <citation type="submission" date="2022-06" db="EMBL/GenBank/DDBJ databases">
        <title>Isolation of gut microbiota from human fecal samples.</title>
        <authorList>
            <person name="Pamer E.G."/>
            <person name="Barat B."/>
            <person name="Waligurski E."/>
            <person name="Medina S."/>
            <person name="Paddock L."/>
            <person name="Mostad J."/>
        </authorList>
    </citation>
    <scope>NUCLEOTIDE SEQUENCE</scope>
    <source>
        <strain evidence="6">DFI.9.91</strain>
    </source>
</reference>
<dbReference type="Proteomes" id="UP001204562">
    <property type="component" value="Unassembled WGS sequence"/>
</dbReference>
<accession>A0AAW5JLI7</accession>
<protein>
    <recommendedName>
        <fullName evidence="2">N-acetylmuramoyl-L-alanine amidase</fullName>
        <ecNumber evidence="2">3.5.1.28</ecNumber>
    </recommendedName>
</protein>
<dbReference type="Pfam" id="PF01510">
    <property type="entry name" value="Amidase_2"/>
    <property type="match status" value="1"/>
</dbReference>
<dbReference type="GO" id="GO:0009254">
    <property type="term" value="P:peptidoglycan turnover"/>
    <property type="evidence" value="ECO:0007669"/>
    <property type="project" value="TreeGrafter"/>
</dbReference>
<evidence type="ECO:0000313" key="7">
    <source>
        <dbReference type="Proteomes" id="UP001204562"/>
    </source>
</evidence>